<evidence type="ECO:0000313" key="3">
    <source>
        <dbReference type="Proteomes" id="UP001252875"/>
    </source>
</evidence>
<proteinExistence type="predicted"/>
<keyword evidence="1" id="KW-1133">Transmembrane helix</keyword>
<accession>A0ABU3F1E9</accession>
<feature type="transmembrane region" description="Helical" evidence="1">
    <location>
        <begin position="12"/>
        <end position="32"/>
    </location>
</feature>
<dbReference type="Proteomes" id="UP001252875">
    <property type="component" value="Unassembled WGS sequence"/>
</dbReference>
<sequence>MERIHKINKLLLITYNLGGVCLVAIGNLVGIGAPPGYIPPWLKLVTAMVFSTMIIGHIVRYILERRMNKTG</sequence>
<keyword evidence="3" id="KW-1185">Reference proteome</keyword>
<protein>
    <recommendedName>
        <fullName evidence="4">DUF3188 domain-containing protein</fullName>
    </recommendedName>
</protein>
<reference evidence="2 3" key="1">
    <citation type="submission" date="2023-03" db="EMBL/GenBank/DDBJ databases">
        <authorList>
            <person name="Shen W."/>
            <person name="Cai J."/>
        </authorList>
    </citation>
    <scope>NUCLEOTIDE SEQUENCE [LARGE SCALE GENOMIC DNA]</scope>
    <source>
        <strain evidence="2 3">D6-4</strain>
    </source>
</reference>
<feature type="transmembrane region" description="Helical" evidence="1">
    <location>
        <begin position="44"/>
        <end position="63"/>
    </location>
</feature>
<dbReference type="RefSeq" id="WP_221674371.1">
    <property type="nucleotide sequence ID" value="NZ_JARPYF010000003.1"/>
</dbReference>
<keyword evidence="1" id="KW-0472">Membrane</keyword>
<keyword evidence="1" id="KW-0812">Transmembrane</keyword>
<organism evidence="2 3">
    <name type="scientific">Enterococcus hulanensis</name>
    <dbReference type="NCBI Taxonomy" id="2559929"/>
    <lineage>
        <taxon>Bacteria</taxon>
        <taxon>Bacillati</taxon>
        <taxon>Bacillota</taxon>
        <taxon>Bacilli</taxon>
        <taxon>Lactobacillales</taxon>
        <taxon>Enterococcaceae</taxon>
        <taxon>Enterococcus</taxon>
    </lineage>
</organism>
<evidence type="ECO:0000313" key="2">
    <source>
        <dbReference type="EMBL" id="MDT2600737.1"/>
    </source>
</evidence>
<name>A0ABU3F1E9_9ENTE</name>
<gene>
    <name evidence="2" type="ORF">P7D85_13190</name>
</gene>
<dbReference type="EMBL" id="JARPYI010000007">
    <property type="protein sequence ID" value="MDT2600737.1"/>
    <property type="molecule type" value="Genomic_DNA"/>
</dbReference>
<evidence type="ECO:0008006" key="4">
    <source>
        <dbReference type="Google" id="ProtNLM"/>
    </source>
</evidence>
<comment type="caution">
    <text evidence="2">The sequence shown here is derived from an EMBL/GenBank/DDBJ whole genome shotgun (WGS) entry which is preliminary data.</text>
</comment>
<evidence type="ECO:0000256" key="1">
    <source>
        <dbReference type="SAM" id="Phobius"/>
    </source>
</evidence>